<feature type="transmembrane region" description="Helical" evidence="6">
    <location>
        <begin position="390"/>
        <end position="408"/>
    </location>
</feature>
<dbReference type="GO" id="GO:0005886">
    <property type="term" value="C:plasma membrane"/>
    <property type="evidence" value="ECO:0007669"/>
    <property type="project" value="TreeGrafter"/>
</dbReference>
<dbReference type="InterPro" id="IPR010573">
    <property type="entry name" value="MFS_Str1/Tri12-like"/>
</dbReference>
<accession>A0A9W8XE65</accession>
<dbReference type="InterPro" id="IPR020846">
    <property type="entry name" value="MFS_dom"/>
</dbReference>
<dbReference type="InterPro" id="IPR036259">
    <property type="entry name" value="MFS_trans_sf"/>
</dbReference>
<dbReference type="Pfam" id="PF06609">
    <property type="entry name" value="TRI12"/>
    <property type="match status" value="1"/>
</dbReference>
<evidence type="ECO:0000256" key="5">
    <source>
        <dbReference type="ARBA" id="ARBA00023136"/>
    </source>
</evidence>
<comment type="subcellular location">
    <subcellularLocation>
        <location evidence="1">Membrane</location>
        <topology evidence="1">Multi-pass membrane protein</topology>
    </subcellularLocation>
</comment>
<evidence type="ECO:0000313" key="9">
    <source>
        <dbReference type="Proteomes" id="UP001140513"/>
    </source>
</evidence>
<feature type="transmembrane region" description="Helical" evidence="6">
    <location>
        <begin position="206"/>
        <end position="225"/>
    </location>
</feature>
<dbReference type="RefSeq" id="XP_056067683.1">
    <property type="nucleotide sequence ID" value="XM_056218418.1"/>
</dbReference>
<dbReference type="GO" id="GO:0022857">
    <property type="term" value="F:transmembrane transporter activity"/>
    <property type="evidence" value="ECO:0007669"/>
    <property type="project" value="InterPro"/>
</dbReference>
<evidence type="ECO:0000256" key="4">
    <source>
        <dbReference type="ARBA" id="ARBA00022989"/>
    </source>
</evidence>
<feature type="transmembrane region" description="Helical" evidence="6">
    <location>
        <begin position="414"/>
        <end position="436"/>
    </location>
</feature>
<evidence type="ECO:0000313" key="8">
    <source>
        <dbReference type="EMBL" id="KAJ4348295.1"/>
    </source>
</evidence>
<dbReference type="PROSITE" id="PS50850">
    <property type="entry name" value="MFS"/>
    <property type="match status" value="1"/>
</dbReference>
<dbReference type="OrthoDB" id="2587356at2759"/>
<feature type="transmembrane region" description="Helical" evidence="6">
    <location>
        <begin position="354"/>
        <end position="378"/>
    </location>
</feature>
<keyword evidence="3 6" id="KW-0812">Transmembrane</keyword>
<keyword evidence="2" id="KW-0813">Transport</keyword>
<feature type="transmembrane region" description="Helical" evidence="6">
    <location>
        <begin position="279"/>
        <end position="299"/>
    </location>
</feature>
<organism evidence="8 9">
    <name type="scientific">Didymosphaeria variabile</name>
    <dbReference type="NCBI Taxonomy" id="1932322"/>
    <lineage>
        <taxon>Eukaryota</taxon>
        <taxon>Fungi</taxon>
        <taxon>Dikarya</taxon>
        <taxon>Ascomycota</taxon>
        <taxon>Pezizomycotina</taxon>
        <taxon>Dothideomycetes</taxon>
        <taxon>Pleosporomycetidae</taxon>
        <taxon>Pleosporales</taxon>
        <taxon>Massarineae</taxon>
        <taxon>Didymosphaeriaceae</taxon>
        <taxon>Didymosphaeria</taxon>
    </lineage>
</organism>
<keyword evidence="4 6" id="KW-1133">Transmembrane helix</keyword>
<dbReference type="GeneID" id="80913197"/>
<feature type="transmembrane region" description="Helical" evidence="6">
    <location>
        <begin position="320"/>
        <end position="342"/>
    </location>
</feature>
<evidence type="ECO:0000256" key="6">
    <source>
        <dbReference type="SAM" id="Phobius"/>
    </source>
</evidence>
<proteinExistence type="predicted"/>
<feature type="transmembrane region" description="Helical" evidence="6">
    <location>
        <begin position="540"/>
        <end position="560"/>
    </location>
</feature>
<keyword evidence="9" id="KW-1185">Reference proteome</keyword>
<feature type="transmembrane region" description="Helical" evidence="6">
    <location>
        <begin position="136"/>
        <end position="159"/>
    </location>
</feature>
<gene>
    <name evidence="8" type="ORF">N0V89_009667</name>
</gene>
<feature type="transmembrane region" description="Helical" evidence="6">
    <location>
        <begin position="246"/>
        <end position="267"/>
    </location>
</feature>
<dbReference type="PANTHER" id="PTHR23501:SF195">
    <property type="entry name" value="PEP5"/>
    <property type="match status" value="1"/>
</dbReference>
<keyword evidence="5 6" id="KW-0472">Membrane</keyword>
<comment type="caution">
    <text evidence="8">The sequence shown here is derived from an EMBL/GenBank/DDBJ whole genome shotgun (WGS) entry which is preliminary data.</text>
</comment>
<protein>
    <recommendedName>
        <fullName evidence="7">Major facilitator superfamily (MFS) profile domain-containing protein</fullName>
    </recommendedName>
</protein>
<evidence type="ECO:0000256" key="1">
    <source>
        <dbReference type="ARBA" id="ARBA00004141"/>
    </source>
</evidence>
<reference evidence="8" key="1">
    <citation type="submission" date="2022-10" db="EMBL/GenBank/DDBJ databases">
        <title>Tapping the CABI collections for fungal endophytes: first genome assemblies for Collariella, Neodidymelliopsis, Ascochyta clinopodiicola, Didymella pomorum, Didymosphaeria variabile, Neocosmospora piperis and Neocucurbitaria cava.</title>
        <authorList>
            <person name="Hill R."/>
        </authorList>
    </citation>
    <scope>NUCLEOTIDE SEQUENCE</scope>
    <source>
        <strain evidence="8">IMI 356815</strain>
    </source>
</reference>
<evidence type="ECO:0000256" key="3">
    <source>
        <dbReference type="ARBA" id="ARBA00022692"/>
    </source>
</evidence>
<sequence length="585" mass="62155">MSPSAEQRGGNKQDHAHAEQIEIAIPSRGDLVYDNIEEKPELHFRTWIAVAAMFLLNFVQVFALQGPPSVLSHIGRSIDATKSQTWIPNSLSLVQAVLGPMISSASDVFQARKILLVSSCCISFIGSATAPSCRSIGRLVTAQALIGVGFASVPLTYCVPSEILPRRWRPVVQGAMNVASSLAAVCAPLSIGALTRADPEHGWRKFYWIQMALWGATAIGILLAYRPPQRHTSLDGLSLPAKILSLDLTGFALFTIGLTLLLIGISLGGGLYPWDSSRVVGTLIAGVVLCIAFGIYEWKGTRTGILHHDLFQGDNGRGRTFSLCVVLIMIEGILLFSYIIFYPVMTDSLFEQDAFLLVLRGEPFWIGCAVSTMAYGWISTRLRSIRTPMFVGYLLWTGAIIGLATVQPGQGVNATVLCGLAGFGCGAPLCLIIAGVQLSAPHSLIATATSVTTSGRAVAATVFTAVYSAAYTDRTTRLVPQYISAAALAAGLPASSVSALVTALSANNETALGDVADISEQIAAASSAAQKHALADSIRVVYMIAAPFGALACIICFFMGDLTKTMNYRVDAPVEELKAIHTVEG</sequence>
<evidence type="ECO:0000256" key="2">
    <source>
        <dbReference type="ARBA" id="ARBA00022448"/>
    </source>
</evidence>
<dbReference type="Proteomes" id="UP001140513">
    <property type="component" value="Unassembled WGS sequence"/>
</dbReference>
<dbReference type="AlphaFoldDB" id="A0A9W8XE65"/>
<dbReference type="Gene3D" id="1.20.1250.20">
    <property type="entry name" value="MFS general substrate transporter like domains"/>
    <property type="match status" value="1"/>
</dbReference>
<name>A0A9W8XE65_9PLEO</name>
<feature type="transmembrane region" description="Helical" evidence="6">
    <location>
        <begin position="47"/>
        <end position="66"/>
    </location>
</feature>
<feature type="transmembrane region" description="Helical" evidence="6">
    <location>
        <begin position="171"/>
        <end position="194"/>
    </location>
</feature>
<evidence type="ECO:0000259" key="7">
    <source>
        <dbReference type="PROSITE" id="PS50850"/>
    </source>
</evidence>
<feature type="domain" description="Major facilitator superfamily (MFS) profile" evidence="7">
    <location>
        <begin position="46"/>
        <end position="564"/>
    </location>
</feature>
<dbReference type="EMBL" id="JAPEUX010000007">
    <property type="protein sequence ID" value="KAJ4348295.1"/>
    <property type="molecule type" value="Genomic_DNA"/>
</dbReference>
<dbReference type="PANTHER" id="PTHR23501">
    <property type="entry name" value="MAJOR FACILITATOR SUPERFAMILY"/>
    <property type="match status" value="1"/>
</dbReference>
<dbReference type="SUPFAM" id="SSF103473">
    <property type="entry name" value="MFS general substrate transporter"/>
    <property type="match status" value="1"/>
</dbReference>